<sequence length="154" mass="16853">MLEKRSLQFVLILLSQEEPNHVQLNLNNQNQNDLDYSAISCRKHSAILTDYGGVGDEKTSNTKAFNSAISNLSQYANDGGAQLIVAPGGEVESNKLISIEQVAEVICKTRFFKPKCTIAIINFLFRNGYSFYAICLVILSVSSTASTKVVATIT</sequence>
<dbReference type="Proteomes" id="UP001157006">
    <property type="component" value="Chromosome 4"/>
</dbReference>
<dbReference type="InterPro" id="IPR011050">
    <property type="entry name" value="Pectin_lyase_fold/virulence"/>
</dbReference>
<evidence type="ECO:0000313" key="1">
    <source>
        <dbReference type="EMBL" id="CAI8610555.1"/>
    </source>
</evidence>
<accession>A0AAV1AJ99</accession>
<organism evidence="1 2">
    <name type="scientific">Vicia faba</name>
    <name type="common">Broad bean</name>
    <name type="synonym">Faba vulgaris</name>
    <dbReference type="NCBI Taxonomy" id="3906"/>
    <lineage>
        <taxon>Eukaryota</taxon>
        <taxon>Viridiplantae</taxon>
        <taxon>Streptophyta</taxon>
        <taxon>Embryophyta</taxon>
        <taxon>Tracheophyta</taxon>
        <taxon>Spermatophyta</taxon>
        <taxon>Magnoliopsida</taxon>
        <taxon>eudicotyledons</taxon>
        <taxon>Gunneridae</taxon>
        <taxon>Pentapetalae</taxon>
        <taxon>rosids</taxon>
        <taxon>fabids</taxon>
        <taxon>Fabales</taxon>
        <taxon>Fabaceae</taxon>
        <taxon>Papilionoideae</taxon>
        <taxon>50 kb inversion clade</taxon>
        <taxon>NPAAA clade</taxon>
        <taxon>Hologalegina</taxon>
        <taxon>IRL clade</taxon>
        <taxon>Fabeae</taxon>
        <taxon>Vicia</taxon>
    </lineage>
</organism>
<dbReference type="InterPro" id="IPR051801">
    <property type="entry name" value="GH28_Enzymes"/>
</dbReference>
<protein>
    <submittedName>
        <fullName evidence="1">Uncharacterized protein</fullName>
    </submittedName>
</protein>
<gene>
    <name evidence="1" type="ORF">VFH_IV188080</name>
</gene>
<dbReference type="PANTHER" id="PTHR31339:SF12">
    <property type="entry name" value="ENDO-POLYGALACTURONASE-LIKE PROTEIN"/>
    <property type="match status" value="1"/>
</dbReference>
<dbReference type="AlphaFoldDB" id="A0AAV1AJ99"/>
<reference evidence="1 2" key="1">
    <citation type="submission" date="2023-01" db="EMBL/GenBank/DDBJ databases">
        <authorList>
            <person name="Kreplak J."/>
        </authorList>
    </citation>
    <scope>NUCLEOTIDE SEQUENCE [LARGE SCALE GENOMIC DNA]</scope>
</reference>
<proteinExistence type="predicted"/>
<keyword evidence="2" id="KW-1185">Reference proteome</keyword>
<evidence type="ECO:0000313" key="2">
    <source>
        <dbReference type="Proteomes" id="UP001157006"/>
    </source>
</evidence>
<dbReference type="Gene3D" id="3.90.79.10">
    <property type="entry name" value="Nucleoside Triphosphate Pyrophosphohydrolase"/>
    <property type="match status" value="1"/>
</dbReference>
<name>A0AAV1AJ99_VICFA</name>
<dbReference type="PANTHER" id="PTHR31339">
    <property type="entry name" value="PECTIN LYASE-RELATED"/>
    <property type="match status" value="1"/>
</dbReference>
<dbReference type="EMBL" id="OX451739">
    <property type="protein sequence ID" value="CAI8610555.1"/>
    <property type="molecule type" value="Genomic_DNA"/>
</dbReference>
<dbReference type="SUPFAM" id="SSF51126">
    <property type="entry name" value="Pectin lyase-like"/>
    <property type="match status" value="1"/>
</dbReference>